<dbReference type="Proteomes" id="UP001381693">
    <property type="component" value="Unassembled WGS sequence"/>
</dbReference>
<dbReference type="AlphaFoldDB" id="A0AAN8XTG9"/>
<gene>
    <name evidence="1" type="ORF">SK128_023017</name>
</gene>
<keyword evidence="2" id="KW-1185">Reference proteome</keyword>
<reference evidence="1 2" key="1">
    <citation type="submission" date="2023-11" db="EMBL/GenBank/DDBJ databases">
        <title>Halocaridina rubra genome assembly.</title>
        <authorList>
            <person name="Smith C."/>
        </authorList>
    </citation>
    <scope>NUCLEOTIDE SEQUENCE [LARGE SCALE GENOMIC DNA]</scope>
    <source>
        <strain evidence="1">EP-1</strain>
        <tissue evidence="1">Whole</tissue>
    </source>
</reference>
<evidence type="ECO:0000313" key="2">
    <source>
        <dbReference type="Proteomes" id="UP001381693"/>
    </source>
</evidence>
<accession>A0AAN8XTG9</accession>
<protein>
    <submittedName>
        <fullName evidence="1">Uncharacterized protein</fullName>
    </submittedName>
</protein>
<proteinExistence type="predicted"/>
<sequence length="62" mass="7228">MSPEIHINGIVRAAYAFLANVRLSFRHVDKERFRNSFVAYRLKVDCSSLLDLPLKKHTQRAQ</sequence>
<organism evidence="1 2">
    <name type="scientific">Halocaridina rubra</name>
    <name type="common">Hawaiian red shrimp</name>
    <dbReference type="NCBI Taxonomy" id="373956"/>
    <lineage>
        <taxon>Eukaryota</taxon>
        <taxon>Metazoa</taxon>
        <taxon>Ecdysozoa</taxon>
        <taxon>Arthropoda</taxon>
        <taxon>Crustacea</taxon>
        <taxon>Multicrustacea</taxon>
        <taxon>Malacostraca</taxon>
        <taxon>Eumalacostraca</taxon>
        <taxon>Eucarida</taxon>
        <taxon>Decapoda</taxon>
        <taxon>Pleocyemata</taxon>
        <taxon>Caridea</taxon>
        <taxon>Atyoidea</taxon>
        <taxon>Atyidae</taxon>
        <taxon>Halocaridina</taxon>
    </lineage>
</organism>
<comment type="caution">
    <text evidence="1">The sequence shown here is derived from an EMBL/GenBank/DDBJ whole genome shotgun (WGS) entry which is preliminary data.</text>
</comment>
<evidence type="ECO:0000313" key="1">
    <source>
        <dbReference type="EMBL" id="KAK7085423.1"/>
    </source>
</evidence>
<dbReference type="EMBL" id="JAXCGZ010000981">
    <property type="protein sequence ID" value="KAK7085423.1"/>
    <property type="molecule type" value="Genomic_DNA"/>
</dbReference>
<name>A0AAN8XTG9_HALRR</name>